<dbReference type="NCBIfam" id="TIGR01198">
    <property type="entry name" value="pgl"/>
    <property type="match status" value="1"/>
</dbReference>
<evidence type="ECO:0000313" key="9">
    <source>
        <dbReference type="EMBL" id="SDX13188.1"/>
    </source>
</evidence>
<dbReference type="RefSeq" id="WP_342707442.1">
    <property type="nucleotide sequence ID" value="NZ_FNNE01000006.1"/>
</dbReference>
<reference evidence="9 10" key="1">
    <citation type="submission" date="2016-10" db="EMBL/GenBank/DDBJ databases">
        <authorList>
            <person name="de Groot N.N."/>
        </authorList>
    </citation>
    <scope>NUCLEOTIDE SEQUENCE [LARGE SCALE GENOMIC DNA]</scope>
    <source>
        <strain evidence="9 10">CGMCC 1.7059</strain>
    </source>
</reference>
<comment type="similarity">
    <text evidence="4 7">Belongs to the glucosamine/galactosamine-6-phosphate isomerase family. 6-phosphogluconolactonase subfamily.</text>
</comment>
<comment type="pathway">
    <text evidence="3 7">Carbohydrate degradation; pentose phosphate pathway; D-ribulose 5-phosphate from D-glucose 6-phosphate (oxidative stage): step 2/3.</text>
</comment>
<keyword evidence="10" id="KW-1185">Reference proteome</keyword>
<dbReference type="Pfam" id="PF01182">
    <property type="entry name" value="Glucosamine_iso"/>
    <property type="match status" value="1"/>
</dbReference>
<accession>A0A1H2Z877</accession>
<comment type="function">
    <text evidence="2 7">Hydrolysis of 6-phosphogluconolactone to 6-phosphogluconate.</text>
</comment>
<dbReference type="CDD" id="cd01400">
    <property type="entry name" value="6PGL"/>
    <property type="match status" value="1"/>
</dbReference>
<evidence type="ECO:0000256" key="3">
    <source>
        <dbReference type="ARBA" id="ARBA00004961"/>
    </source>
</evidence>
<evidence type="ECO:0000259" key="8">
    <source>
        <dbReference type="Pfam" id="PF01182"/>
    </source>
</evidence>
<keyword evidence="7" id="KW-0378">Hydrolase</keyword>
<dbReference type="EC" id="3.1.1.31" evidence="5 7"/>
<dbReference type="EMBL" id="FNNE01000006">
    <property type="protein sequence ID" value="SDX13188.1"/>
    <property type="molecule type" value="Genomic_DNA"/>
</dbReference>
<evidence type="ECO:0000313" key="10">
    <source>
        <dbReference type="Proteomes" id="UP000199675"/>
    </source>
</evidence>
<gene>
    <name evidence="7" type="primary">pgl</name>
    <name evidence="9" type="ORF">SAMN04487960_106212</name>
</gene>
<dbReference type="GO" id="GO:0005975">
    <property type="term" value="P:carbohydrate metabolic process"/>
    <property type="evidence" value="ECO:0007669"/>
    <property type="project" value="UniProtKB-UniRule"/>
</dbReference>
<organism evidence="9 10">
    <name type="scientific">Marinobacter mobilis</name>
    <dbReference type="NCBI Taxonomy" id="488533"/>
    <lineage>
        <taxon>Bacteria</taxon>
        <taxon>Pseudomonadati</taxon>
        <taxon>Pseudomonadota</taxon>
        <taxon>Gammaproteobacteria</taxon>
        <taxon>Pseudomonadales</taxon>
        <taxon>Marinobacteraceae</taxon>
        <taxon>Marinobacter</taxon>
    </lineage>
</organism>
<sequence>MKMPDFELPESVDMVIGDDGHSVASLLAEKVARVLDERLQNPGRASLAVSGGRTPVAFLELLSCKPIDWSRVDVVLVDERCVDEAAPDSNTRLIKQYLLRGAAAEARYIPLWRDGVSVSEGCREAERALDLIEWPLTVLVLGMGNDGHTASLFPDAPELFEALDSRKPARVLALAPPSQSQVRLSLTLRALGGARFKALHLKGADKLETLRQACEHLDDVAEMPVRVFLKMGLVVFWSA</sequence>
<evidence type="ECO:0000256" key="1">
    <source>
        <dbReference type="ARBA" id="ARBA00000832"/>
    </source>
</evidence>
<feature type="domain" description="Glucosamine/galactosamine-6-phosphate isomerase" evidence="8">
    <location>
        <begin position="20"/>
        <end position="230"/>
    </location>
</feature>
<name>A0A1H2Z877_9GAMM</name>
<dbReference type="STRING" id="488533.SAMN04487960_106212"/>
<evidence type="ECO:0000256" key="5">
    <source>
        <dbReference type="ARBA" id="ARBA00013198"/>
    </source>
</evidence>
<dbReference type="PANTHER" id="PTHR11054:SF0">
    <property type="entry name" value="6-PHOSPHOGLUCONOLACTONASE"/>
    <property type="match status" value="1"/>
</dbReference>
<dbReference type="SUPFAM" id="SSF100950">
    <property type="entry name" value="NagB/RpiA/CoA transferase-like"/>
    <property type="match status" value="1"/>
</dbReference>
<evidence type="ECO:0000256" key="7">
    <source>
        <dbReference type="RuleBase" id="RU365095"/>
    </source>
</evidence>
<comment type="catalytic activity">
    <reaction evidence="1 7">
        <text>6-phospho-D-glucono-1,5-lactone + H2O = 6-phospho-D-gluconate + H(+)</text>
        <dbReference type="Rhea" id="RHEA:12556"/>
        <dbReference type="ChEBI" id="CHEBI:15377"/>
        <dbReference type="ChEBI" id="CHEBI:15378"/>
        <dbReference type="ChEBI" id="CHEBI:57955"/>
        <dbReference type="ChEBI" id="CHEBI:58759"/>
        <dbReference type="EC" id="3.1.1.31"/>
    </reaction>
</comment>
<evidence type="ECO:0000256" key="4">
    <source>
        <dbReference type="ARBA" id="ARBA00010662"/>
    </source>
</evidence>
<protein>
    <recommendedName>
        <fullName evidence="6 7">6-phosphogluconolactonase</fullName>
        <shortName evidence="7">6PGL</shortName>
        <ecNumber evidence="5 7">3.1.1.31</ecNumber>
    </recommendedName>
</protein>
<dbReference type="AlphaFoldDB" id="A0A1H2Z877"/>
<dbReference type="PANTHER" id="PTHR11054">
    <property type="entry name" value="6-PHOSPHOGLUCONOLACTONASE"/>
    <property type="match status" value="1"/>
</dbReference>
<dbReference type="Proteomes" id="UP000199675">
    <property type="component" value="Unassembled WGS sequence"/>
</dbReference>
<dbReference type="UniPathway" id="UPA00115">
    <property type="reaction ID" value="UER00409"/>
</dbReference>
<dbReference type="InterPro" id="IPR006148">
    <property type="entry name" value="Glc/Gal-6P_isomerase"/>
</dbReference>
<dbReference type="GO" id="GO:0017057">
    <property type="term" value="F:6-phosphogluconolactonase activity"/>
    <property type="evidence" value="ECO:0007669"/>
    <property type="project" value="UniProtKB-UniRule"/>
</dbReference>
<dbReference type="Gene3D" id="3.40.50.1360">
    <property type="match status" value="1"/>
</dbReference>
<dbReference type="InterPro" id="IPR037171">
    <property type="entry name" value="NagB/RpiA_transferase-like"/>
</dbReference>
<proteinExistence type="inferred from homology"/>
<dbReference type="GO" id="GO:0006098">
    <property type="term" value="P:pentose-phosphate shunt"/>
    <property type="evidence" value="ECO:0007669"/>
    <property type="project" value="UniProtKB-UniPathway"/>
</dbReference>
<evidence type="ECO:0000256" key="2">
    <source>
        <dbReference type="ARBA" id="ARBA00002681"/>
    </source>
</evidence>
<evidence type="ECO:0000256" key="6">
    <source>
        <dbReference type="ARBA" id="ARBA00020337"/>
    </source>
</evidence>
<dbReference type="InterPro" id="IPR039104">
    <property type="entry name" value="6PGL"/>
</dbReference>
<dbReference type="InterPro" id="IPR005900">
    <property type="entry name" value="6-phosphogluconolactonase_DevB"/>
</dbReference>